<reference evidence="4" key="1">
    <citation type="submission" date="2022-02" db="EMBL/GenBank/DDBJ databases">
        <title>Corynebacterium sp. from urogenital microbiome.</title>
        <authorList>
            <person name="Cappelli E.A."/>
            <person name="Ribeiro T.G."/>
            <person name="Peixe L."/>
        </authorList>
    </citation>
    <scope>NUCLEOTIDE SEQUENCE</scope>
    <source>
        <strain evidence="4">C8Ua_172</strain>
    </source>
</reference>
<protein>
    <submittedName>
        <fullName evidence="4">Class C sortase</fullName>
    </submittedName>
</protein>
<name>A0A9X3RL86_9CORY</name>
<keyword evidence="3" id="KW-0812">Transmembrane</keyword>
<organism evidence="4 5">
    <name type="scientific">Corynebacterium meitnerae</name>
    <dbReference type="NCBI Taxonomy" id="2913498"/>
    <lineage>
        <taxon>Bacteria</taxon>
        <taxon>Bacillati</taxon>
        <taxon>Actinomycetota</taxon>
        <taxon>Actinomycetes</taxon>
        <taxon>Mycobacteriales</taxon>
        <taxon>Corynebacteriaceae</taxon>
        <taxon>Corynebacterium</taxon>
    </lineage>
</organism>
<dbReference type="Proteomes" id="UP001146468">
    <property type="component" value="Unassembled WGS sequence"/>
</dbReference>
<evidence type="ECO:0000313" key="5">
    <source>
        <dbReference type="Proteomes" id="UP001146468"/>
    </source>
</evidence>
<dbReference type="Gene3D" id="2.40.260.10">
    <property type="entry name" value="Sortase"/>
    <property type="match status" value="1"/>
</dbReference>
<dbReference type="SUPFAM" id="SSF63817">
    <property type="entry name" value="Sortase"/>
    <property type="match status" value="1"/>
</dbReference>
<evidence type="ECO:0000256" key="2">
    <source>
        <dbReference type="PIRSR" id="PIRSR605754-1"/>
    </source>
</evidence>
<gene>
    <name evidence="4" type="ORF">L8U60_10410</name>
</gene>
<comment type="caution">
    <text evidence="4">The sequence shown here is derived from an EMBL/GenBank/DDBJ whole genome shotgun (WGS) entry which is preliminary data.</text>
</comment>
<feature type="active site" description="Acyl-thioester intermediate" evidence="2">
    <location>
        <position position="227"/>
    </location>
</feature>
<keyword evidence="3" id="KW-1133">Transmembrane helix</keyword>
<feature type="transmembrane region" description="Helical" evidence="3">
    <location>
        <begin position="21"/>
        <end position="41"/>
    </location>
</feature>
<dbReference type="AlphaFoldDB" id="A0A9X3RL86"/>
<dbReference type="GO" id="GO:0016787">
    <property type="term" value="F:hydrolase activity"/>
    <property type="evidence" value="ECO:0007669"/>
    <property type="project" value="UniProtKB-KW"/>
</dbReference>
<feature type="active site" description="Proton donor/acceptor" evidence="2">
    <location>
        <position position="165"/>
    </location>
</feature>
<dbReference type="RefSeq" id="WP_269966310.1">
    <property type="nucleotide sequence ID" value="NZ_JAKMUS010000024.1"/>
</dbReference>
<keyword evidence="3" id="KW-0472">Membrane</keyword>
<feature type="transmembrane region" description="Helical" evidence="3">
    <location>
        <begin position="263"/>
        <end position="284"/>
    </location>
</feature>
<dbReference type="InterPro" id="IPR005754">
    <property type="entry name" value="Sortase"/>
</dbReference>
<accession>A0A9X3RL86</accession>
<keyword evidence="1" id="KW-0378">Hydrolase</keyword>
<evidence type="ECO:0000256" key="3">
    <source>
        <dbReference type="SAM" id="Phobius"/>
    </source>
</evidence>
<dbReference type="NCBIfam" id="NF033745">
    <property type="entry name" value="class_C_sortase"/>
    <property type="match status" value="1"/>
</dbReference>
<dbReference type="CDD" id="cd05827">
    <property type="entry name" value="Sortase_C"/>
    <property type="match status" value="1"/>
</dbReference>
<dbReference type="Pfam" id="PF04203">
    <property type="entry name" value="Sortase"/>
    <property type="match status" value="1"/>
</dbReference>
<dbReference type="InterPro" id="IPR023365">
    <property type="entry name" value="Sortase_dom-sf"/>
</dbReference>
<evidence type="ECO:0000256" key="1">
    <source>
        <dbReference type="ARBA" id="ARBA00022801"/>
    </source>
</evidence>
<dbReference type="InterPro" id="IPR042002">
    <property type="entry name" value="Sortase_C"/>
</dbReference>
<keyword evidence="5" id="KW-1185">Reference proteome</keyword>
<dbReference type="EMBL" id="JAKMUS010000024">
    <property type="protein sequence ID" value="MCZ9294892.1"/>
    <property type="molecule type" value="Genomic_DNA"/>
</dbReference>
<proteinExistence type="predicted"/>
<dbReference type="NCBIfam" id="TIGR01076">
    <property type="entry name" value="sortase_fam"/>
    <property type="match status" value="1"/>
</dbReference>
<sequence>MTTVASAKHRQKPQQKSVFQRVVVPVLIILVGIAVLMYPVVATQVNNRVQEQAAKQYEDDLSTMTPEQVNTAYEAALAYNRSHTDGPILDPWLARISEDNAEYKLYESHLSGVAAMSQLAIPSIDVRLPIYHGTSENTLQKGLGHLYGSALPTGGEGFHSVITGHTGLTTATLFDDLVDVKEGDAIYISTFGKRLKYQVYDTEVVLPDQTESLAAQEGKDLLTLITCTPYGINTHRLLVHAERVPMDPDEGGVLDESTSTIQWWMWLLGGLSLLILLALIWWVMRERKKAQKNSADAADAAEEEHAENA</sequence>
<evidence type="ECO:0000313" key="4">
    <source>
        <dbReference type="EMBL" id="MCZ9294892.1"/>
    </source>
</evidence>